<feature type="compositionally biased region" description="Low complexity" evidence="2">
    <location>
        <begin position="122"/>
        <end position="138"/>
    </location>
</feature>
<dbReference type="PANTHER" id="PTHR21666">
    <property type="entry name" value="PEPTIDASE-RELATED"/>
    <property type="match status" value="1"/>
</dbReference>
<dbReference type="InterPro" id="IPR036779">
    <property type="entry name" value="LysM_dom_sf"/>
</dbReference>
<dbReference type="SUPFAM" id="SSF51261">
    <property type="entry name" value="Duplicated hybrid motif"/>
    <property type="match status" value="1"/>
</dbReference>
<dbReference type="Pfam" id="PF01551">
    <property type="entry name" value="Peptidase_M23"/>
    <property type="match status" value="1"/>
</dbReference>
<dbReference type="InterPro" id="IPR050570">
    <property type="entry name" value="Cell_wall_metabolism_enzyme"/>
</dbReference>
<gene>
    <name evidence="5" type="ORF">QE383_000972</name>
</gene>
<protein>
    <submittedName>
        <fullName evidence="5">Lipoprotein NlpD</fullName>
    </submittedName>
</protein>
<dbReference type="CDD" id="cd00118">
    <property type="entry name" value="LysM"/>
    <property type="match status" value="1"/>
</dbReference>
<dbReference type="CDD" id="cd12797">
    <property type="entry name" value="M23_peptidase"/>
    <property type="match status" value="1"/>
</dbReference>
<dbReference type="GO" id="GO:0004222">
    <property type="term" value="F:metalloendopeptidase activity"/>
    <property type="evidence" value="ECO:0007669"/>
    <property type="project" value="TreeGrafter"/>
</dbReference>
<dbReference type="Proteomes" id="UP001234354">
    <property type="component" value="Unassembled WGS sequence"/>
</dbReference>
<dbReference type="InterPro" id="IPR011055">
    <property type="entry name" value="Dup_hybrid_motif"/>
</dbReference>
<keyword evidence="5" id="KW-0449">Lipoprotein</keyword>
<feature type="region of interest" description="Disordered" evidence="2">
    <location>
        <begin position="36"/>
        <end position="59"/>
    </location>
</feature>
<dbReference type="EMBL" id="JAUTBB010000001">
    <property type="protein sequence ID" value="MDQ1118664.1"/>
    <property type="molecule type" value="Genomic_DNA"/>
</dbReference>
<evidence type="ECO:0000259" key="4">
    <source>
        <dbReference type="PROSITE" id="PS51782"/>
    </source>
</evidence>
<dbReference type="Gene3D" id="2.70.70.10">
    <property type="entry name" value="Glucose Permease (Domain IIA)"/>
    <property type="match status" value="1"/>
</dbReference>
<organism evidence="5 6">
    <name type="scientific">Pseudoxanthomonas winnipegensis</name>
    <dbReference type="NCBI Taxonomy" id="2480810"/>
    <lineage>
        <taxon>Bacteria</taxon>
        <taxon>Pseudomonadati</taxon>
        <taxon>Pseudomonadota</taxon>
        <taxon>Gammaproteobacteria</taxon>
        <taxon>Lysobacterales</taxon>
        <taxon>Lysobacteraceae</taxon>
        <taxon>Pseudoxanthomonas</taxon>
    </lineage>
</organism>
<dbReference type="AlphaFoldDB" id="A0AAW8G8B8"/>
<dbReference type="Pfam" id="PF01476">
    <property type="entry name" value="LysM"/>
    <property type="match status" value="1"/>
</dbReference>
<feature type="signal peptide" evidence="3">
    <location>
        <begin position="1"/>
        <end position="29"/>
    </location>
</feature>
<evidence type="ECO:0000256" key="2">
    <source>
        <dbReference type="SAM" id="MobiDB-lite"/>
    </source>
</evidence>
<dbReference type="InterPro" id="IPR018392">
    <property type="entry name" value="LysM"/>
</dbReference>
<evidence type="ECO:0000313" key="5">
    <source>
        <dbReference type="EMBL" id="MDQ1118664.1"/>
    </source>
</evidence>
<dbReference type="SMART" id="SM00257">
    <property type="entry name" value="LysM"/>
    <property type="match status" value="1"/>
</dbReference>
<dbReference type="Gene3D" id="3.10.350.10">
    <property type="entry name" value="LysM domain"/>
    <property type="match status" value="1"/>
</dbReference>
<dbReference type="GO" id="GO:0009279">
    <property type="term" value="C:cell outer membrane"/>
    <property type="evidence" value="ECO:0007669"/>
    <property type="project" value="TreeGrafter"/>
</dbReference>
<sequence>MRFGMDLGLGPTRRVAPLALLMGTALALAACSSTVTRTSGPASRPGVGGGTSAPRAVVSKPQYGKSVTVQRGQTLYRIATDNGIAPADLAAWNGLSAPYTIYPGQSLRLFPSNGARPGTTVATGRPATSAPAGATPTPVAAPPPVKSDIAWRWPADGQIVGRFVPGDASNQGVDIAGNAGDAVRATADGVVVYSGAGLVGYGELIIVKHSEAWLSAYGHNRKRLVNEGQRVKSGQQIAEMGRSGASRDMLHFEIRYNGKPVDPLGYLPPK</sequence>
<comment type="similarity">
    <text evidence="1">Belongs to the E.coli NlpD/Haemophilus LppB family.</text>
</comment>
<feature type="domain" description="LysM" evidence="4">
    <location>
        <begin position="65"/>
        <end position="109"/>
    </location>
</feature>
<dbReference type="PROSITE" id="PS51782">
    <property type="entry name" value="LYSM"/>
    <property type="match status" value="1"/>
</dbReference>
<dbReference type="PANTHER" id="PTHR21666:SF263">
    <property type="entry name" value="MUREIN HYDROLASE ACTIVATOR NLPD"/>
    <property type="match status" value="1"/>
</dbReference>
<feature type="region of interest" description="Disordered" evidence="2">
    <location>
        <begin position="114"/>
        <end position="144"/>
    </location>
</feature>
<name>A0AAW8G8B8_9GAMM</name>
<dbReference type="GO" id="GO:0032153">
    <property type="term" value="C:cell division site"/>
    <property type="evidence" value="ECO:0007669"/>
    <property type="project" value="TreeGrafter"/>
</dbReference>
<comment type="caution">
    <text evidence="5">The sequence shown here is derived from an EMBL/GenBank/DDBJ whole genome shotgun (WGS) entry which is preliminary data.</text>
</comment>
<feature type="chain" id="PRO_5043947838" evidence="3">
    <location>
        <begin position="30"/>
        <end position="270"/>
    </location>
</feature>
<dbReference type="PROSITE" id="PS51257">
    <property type="entry name" value="PROKAR_LIPOPROTEIN"/>
    <property type="match status" value="1"/>
</dbReference>
<dbReference type="InterPro" id="IPR016047">
    <property type="entry name" value="M23ase_b-sheet_dom"/>
</dbReference>
<reference evidence="5" key="1">
    <citation type="submission" date="2023-07" db="EMBL/GenBank/DDBJ databases">
        <title>Functional and genomic diversity of the sorghum phyllosphere microbiome.</title>
        <authorList>
            <person name="Shade A."/>
        </authorList>
    </citation>
    <scope>NUCLEOTIDE SEQUENCE</scope>
    <source>
        <strain evidence="5">SORGH_AS_0908</strain>
    </source>
</reference>
<proteinExistence type="inferred from homology"/>
<evidence type="ECO:0000256" key="3">
    <source>
        <dbReference type="SAM" id="SignalP"/>
    </source>
</evidence>
<evidence type="ECO:0000256" key="1">
    <source>
        <dbReference type="ARBA" id="ARBA00038420"/>
    </source>
</evidence>
<evidence type="ECO:0000313" key="6">
    <source>
        <dbReference type="Proteomes" id="UP001234354"/>
    </source>
</evidence>
<accession>A0AAW8G8B8</accession>
<keyword evidence="3" id="KW-0732">Signal</keyword>